<gene>
    <name evidence="1" type="ORF">L3X38_034932</name>
</gene>
<dbReference type="PANTHER" id="PTHR31635:SF196">
    <property type="entry name" value="REVERSE TRANSCRIPTASE DOMAIN-CONTAINING PROTEIN-RELATED"/>
    <property type="match status" value="1"/>
</dbReference>
<keyword evidence="2" id="KW-1185">Reference proteome</keyword>
<evidence type="ECO:0008006" key="3">
    <source>
        <dbReference type="Google" id="ProtNLM"/>
    </source>
</evidence>
<proteinExistence type="predicted"/>
<comment type="caution">
    <text evidence="1">The sequence shown here is derived from an EMBL/GenBank/DDBJ whole genome shotgun (WGS) entry which is preliminary data.</text>
</comment>
<name>A0AAD4VK34_PRUDU</name>
<accession>A0AAD4VK34</accession>
<dbReference type="PANTHER" id="PTHR31635">
    <property type="entry name" value="REVERSE TRANSCRIPTASE DOMAIN-CONTAINING PROTEIN-RELATED"/>
    <property type="match status" value="1"/>
</dbReference>
<dbReference type="EMBL" id="JAJFAZ020000006">
    <property type="protein sequence ID" value="KAI5325858.1"/>
    <property type="molecule type" value="Genomic_DNA"/>
</dbReference>
<organism evidence="1 2">
    <name type="scientific">Prunus dulcis</name>
    <name type="common">Almond</name>
    <name type="synonym">Amygdalus dulcis</name>
    <dbReference type="NCBI Taxonomy" id="3755"/>
    <lineage>
        <taxon>Eukaryota</taxon>
        <taxon>Viridiplantae</taxon>
        <taxon>Streptophyta</taxon>
        <taxon>Embryophyta</taxon>
        <taxon>Tracheophyta</taxon>
        <taxon>Spermatophyta</taxon>
        <taxon>Magnoliopsida</taxon>
        <taxon>eudicotyledons</taxon>
        <taxon>Gunneridae</taxon>
        <taxon>Pentapetalae</taxon>
        <taxon>rosids</taxon>
        <taxon>fabids</taxon>
        <taxon>Rosales</taxon>
        <taxon>Rosaceae</taxon>
        <taxon>Amygdaloideae</taxon>
        <taxon>Amygdaleae</taxon>
        <taxon>Prunus</taxon>
    </lineage>
</organism>
<sequence length="94" mass="10903">MSKLISPNQVSFMPGRHITDNILIAQELMHKFQTSKGKKGFMTWKINLSKAYDRLNWNFIKYVITKVGLPPNLIHLIMACISTEIPSLCHWRAF</sequence>
<dbReference type="Proteomes" id="UP001054821">
    <property type="component" value="Chromosome 6"/>
</dbReference>
<dbReference type="AlphaFoldDB" id="A0AAD4VK34"/>
<evidence type="ECO:0000313" key="2">
    <source>
        <dbReference type="Proteomes" id="UP001054821"/>
    </source>
</evidence>
<reference evidence="1 2" key="1">
    <citation type="journal article" date="2022" name="G3 (Bethesda)">
        <title>Whole-genome sequence and methylome profiling of the almond [Prunus dulcis (Mill.) D.A. Webb] cultivar 'Nonpareil'.</title>
        <authorList>
            <person name="D'Amico-Willman K.M."/>
            <person name="Ouma W.Z."/>
            <person name="Meulia T."/>
            <person name="Sideli G.M."/>
            <person name="Gradziel T.M."/>
            <person name="Fresnedo-Ramirez J."/>
        </authorList>
    </citation>
    <scope>NUCLEOTIDE SEQUENCE [LARGE SCALE GENOMIC DNA]</scope>
    <source>
        <strain evidence="1">Clone GOH B32 T37-40</strain>
    </source>
</reference>
<protein>
    <recommendedName>
        <fullName evidence="3">Reverse transcriptase domain-containing protein</fullName>
    </recommendedName>
</protein>
<evidence type="ECO:0000313" key="1">
    <source>
        <dbReference type="EMBL" id="KAI5325858.1"/>
    </source>
</evidence>